<proteinExistence type="predicted"/>
<evidence type="ECO:0000313" key="2">
    <source>
        <dbReference type="EMBL" id="HIS65901.1"/>
    </source>
</evidence>
<dbReference type="EMBL" id="DVJJ01000173">
    <property type="protein sequence ID" value="HIS65901.1"/>
    <property type="molecule type" value="Genomic_DNA"/>
</dbReference>
<dbReference type="Proteomes" id="UP000886741">
    <property type="component" value="Unassembled WGS sequence"/>
</dbReference>
<name>A0A9D1JU62_9FIRM</name>
<accession>A0A9D1JU62</accession>
<comment type="caution">
    <text evidence="2">The sequence shown here is derived from an EMBL/GenBank/DDBJ whole genome shotgun (WGS) entry which is preliminary data.</text>
</comment>
<dbReference type="AlphaFoldDB" id="A0A9D1JU62"/>
<organism evidence="2 3">
    <name type="scientific">Candidatus Avoscillospira avistercoris</name>
    <dbReference type="NCBI Taxonomy" id="2840707"/>
    <lineage>
        <taxon>Bacteria</taxon>
        <taxon>Bacillati</taxon>
        <taxon>Bacillota</taxon>
        <taxon>Clostridia</taxon>
        <taxon>Eubacteriales</taxon>
        <taxon>Oscillospiraceae</taxon>
        <taxon>Oscillospiraceae incertae sedis</taxon>
        <taxon>Candidatus Avoscillospira</taxon>
    </lineage>
</organism>
<gene>
    <name evidence="2" type="ORF">IAA83_11150</name>
</gene>
<evidence type="ECO:0000256" key="1">
    <source>
        <dbReference type="SAM" id="MobiDB-lite"/>
    </source>
</evidence>
<sequence>MENEVQKLPGRFISERLRSGLKTHEILCTSGLEAGKFGHSIPGGAKHAKSTETTIGSHCEVLQG</sequence>
<reference evidence="2" key="2">
    <citation type="journal article" date="2021" name="PeerJ">
        <title>Extensive microbial diversity within the chicken gut microbiome revealed by metagenomics and culture.</title>
        <authorList>
            <person name="Gilroy R."/>
            <person name="Ravi A."/>
            <person name="Getino M."/>
            <person name="Pursley I."/>
            <person name="Horton D.L."/>
            <person name="Alikhan N.F."/>
            <person name="Baker D."/>
            <person name="Gharbi K."/>
            <person name="Hall N."/>
            <person name="Watson M."/>
            <person name="Adriaenssens E.M."/>
            <person name="Foster-Nyarko E."/>
            <person name="Jarju S."/>
            <person name="Secka A."/>
            <person name="Antonio M."/>
            <person name="Oren A."/>
            <person name="Chaudhuri R.R."/>
            <person name="La Ragione R."/>
            <person name="Hildebrand F."/>
            <person name="Pallen M.J."/>
        </authorList>
    </citation>
    <scope>NUCLEOTIDE SEQUENCE</scope>
    <source>
        <strain evidence="2">ChiBcec16-1751</strain>
    </source>
</reference>
<feature type="region of interest" description="Disordered" evidence="1">
    <location>
        <begin position="42"/>
        <end position="64"/>
    </location>
</feature>
<reference evidence="2" key="1">
    <citation type="submission" date="2020-10" db="EMBL/GenBank/DDBJ databases">
        <authorList>
            <person name="Gilroy R."/>
        </authorList>
    </citation>
    <scope>NUCLEOTIDE SEQUENCE</scope>
    <source>
        <strain evidence="2">ChiBcec16-1751</strain>
    </source>
</reference>
<evidence type="ECO:0000313" key="3">
    <source>
        <dbReference type="Proteomes" id="UP000886741"/>
    </source>
</evidence>
<protein>
    <submittedName>
        <fullName evidence="2">Uncharacterized protein</fullName>
    </submittedName>
</protein>